<dbReference type="GO" id="GO:0004518">
    <property type="term" value="F:nuclease activity"/>
    <property type="evidence" value="ECO:0007669"/>
    <property type="project" value="UniProtKB-KW"/>
</dbReference>
<dbReference type="AlphaFoldDB" id="A0A8S4FS41"/>
<feature type="domain" description="DDE Tnp4" evidence="8">
    <location>
        <begin position="28"/>
        <end position="177"/>
    </location>
</feature>
<dbReference type="PANTHER" id="PTHR22930">
    <property type="match status" value="1"/>
</dbReference>
<reference evidence="9" key="1">
    <citation type="submission" date="2020-11" db="EMBL/GenBank/DDBJ databases">
        <authorList>
            <person name="Whiteford S."/>
        </authorList>
    </citation>
    <scope>NUCLEOTIDE SEQUENCE</scope>
</reference>
<dbReference type="Proteomes" id="UP000653454">
    <property type="component" value="Unassembled WGS sequence"/>
</dbReference>
<dbReference type="GO" id="GO:0005634">
    <property type="term" value="C:nucleus"/>
    <property type="evidence" value="ECO:0007669"/>
    <property type="project" value="UniProtKB-SubCell"/>
</dbReference>
<keyword evidence="5" id="KW-0479">Metal-binding</keyword>
<evidence type="ECO:0000256" key="2">
    <source>
        <dbReference type="ARBA" id="ARBA00004123"/>
    </source>
</evidence>
<keyword evidence="4" id="KW-0540">Nuclease</keyword>
<protein>
    <submittedName>
        <fullName evidence="9">(diamondback moth) hypothetical protein</fullName>
    </submittedName>
</protein>
<evidence type="ECO:0000256" key="4">
    <source>
        <dbReference type="ARBA" id="ARBA00022722"/>
    </source>
</evidence>
<evidence type="ECO:0000256" key="7">
    <source>
        <dbReference type="ARBA" id="ARBA00023242"/>
    </source>
</evidence>
<sequence length="224" mass="25796">MPNTLQEQEQVMREFRAIRNFPNVIGAIDCTHIKIKKTGGDKAQYYINRKGYYYYSLNVQAGPVAAERDIVARWRGSTHDARIFNESSIKDRFEHNAMNGRLLGDSGYACTPYLFTPVPNPRTPQEERYNEAQIAIRNTVERCFGVWKQRFRCLLHGLPISLQNGKVVIMALAVLHNIAIDMADHVDIMDNIEAGRNNPEERNENDRNIAGNIARQNFIRNNFR</sequence>
<proteinExistence type="inferred from homology"/>
<organism evidence="9 10">
    <name type="scientific">Plutella xylostella</name>
    <name type="common">Diamondback moth</name>
    <name type="synonym">Plutella maculipennis</name>
    <dbReference type="NCBI Taxonomy" id="51655"/>
    <lineage>
        <taxon>Eukaryota</taxon>
        <taxon>Metazoa</taxon>
        <taxon>Ecdysozoa</taxon>
        <taxon>Arthropoda</taxon>
        <taxon>Hexapoda</taxon>
        <taxon>Insecta</taxon>
        <taxon>Pterygota</taxon>
        <taxon>Neoptera</taxon>
        <taxon>Endopterygota</taxon>
        <taxon>Lepidoptera</taxon>
        <taxon>Glossata</taxon>
        <taxon>Ditrysia</taxon>
        <taxon>Yponomeutoidea</taxon>
        <taxon>Plutellidae</taxon>
        <taxon>Plutella</taxon>
    </lineage>
</organism>
<comment type="similarity">
    <text evidence="3">Belongs to the HARBI1 family.</text>
</comment>
<comment type="subcellular location">
    <subcellularLocation>
        <location evidence="2">Nucleus</location>
    </subcellularLocation>
</comment>
<dbReference type="GO" id="GO:0046872">
    <property type="term" value="F:metal ion binding"/>
    <property type="evidence" value="ECO:0007669"/>
    <property type="project" value="UniProtKB-KW"/>
</dbReference>
<keyword evidence="6" id="KW-0378">Hydrolase</keyword>
<gene>
    <name evidence="9" type="ORF">PLXY2_LOCUS9934</name>
</gene>
<evidence type="ECO:0000256" key="6">
    <source>
        <dbReference type="ARBA" id="ARBA00022801"/>
    </source>
</evidence>
<dbReference type="InterPro" id="IPR045249">
    <property type="entry name" value="HARBI1-like"/>
</dbReference>
<dbReference type="GO" id="GO:0016787">
    <property type="term" value="F:hydrolase activity"/>
    <property type="evidence" value="ECO:0007669"/>
    <property type="project" value="UniProtKB-KW"/>
</dbReference>
<accession>A0A8S4FS41</accession>
<evidence type="ECO:0000256" key="5">
    <source>
        <dbReference type="ARBA" id="ARBA00022723"/>
    </source>
</evidence>
<evidence type="ECO:0000313" key="10">
    <source>
        <dbReference type="Proteomes" id="UP000653454"/>
    </source>
</evidence>
<dbReference type="PANTHER" id="PTHR22930:SF85">
    <property type="entry name" value="GH03217P-RELATED"/>
    <property type="match status" value="1"/>
</dbReference>
<dbReference type="Pfam" id="PF13359">
    <property type="entry name" value="DDE_Tnp_4"/>
    <property type="match status" value="1"/>
</dbReference>
<evidence type="ECO:0000259" key="8">
    <source>
        <dbReference type="Pfam" id="PF13359"/>
    </source>
</evidence>
<name>A0A8S4FS41_PLUXY</name>
<evidence type="ECO:0000256" key="1">
    <source>
        <dbReference type="ARBA" id="ARBA00001968"/>
    </source>
</evidence>
<comment type="cofactor">
    <cofactor evidence="1">
        <name>a divalent metal cation</name>
        <dbReference type="ChEBI" id="CHEBI:60240"/>
    </cofactor>
</comment>
<comment type="caution">
    <text evidence="9">The sequence shown here is derived from an EMBL/GenBank/DDBJ whole genome shotgun (WGS) entry which is preliminary data.</text>
</comment>
<dbReference type="EMBL" id="CAJHNJ030000041">
    <property type="protein sequence ID" value="CAG9130451.1"/>
    <property type="molecule type" value="Genomic_DNA"/>
</dbReference>
<keyword evidence="10" id="KW-1185">Reference proteome</keyword>
<evidence type="ECO:0000313" key="9">
    <source>
        <dbReference type="EMBL" id="CAG9130451.1"/>
    </source>
</evidence>
<dbReference type="InterPro" id="IPR027806">
    <property type="entry name" value="HARBI1_dom"/>
</dbReference>
<evidence type="ECO:0000256" key="3">
    <source>
        <dbReference type="ARBA" id="ARBA00006958"/>
    </source>
</evidence>
<keyword evidence="7" id="KW-0539">Nucleus</keyword>